<gene>
    <name evidence="2" type="ORF">ICT70_13175</name>
</gene>
<feature type="domain" description="Transposase IS200-like" evidence="1">
    <location>
        <begin position="11"/>
        <end position="162"/>
    </location>
</feature>
<comment type="caution">
    <text evidence="2">The sequence shown here is derived from an EMBL/GenBank/DDBJ whole genome shotgun (WGS) entry which is preliminary data.</text>
</comment>
<evidence type="ECO:0000313" key="2">
    <source>
        <dbReference type="EMBL" id="MBD1401613.1"/>
    </source>
</evidence>
<dbReference type="RefSeq" id="WP_191157400.1">
    <property type="nucleotide sequence ID" value="NZ_JACWUN010000018.1"/>
</dbReference>
<keyword evidence="3" id="KW-1185">Reference proteome</keyword>
<dbReference type="InterPro" id="IPR036515">
    <property type="entry name" value="Transposase_17_sf"/>
</dbReference>
<evidence type="ECO:0000259" key="1">
    <source>
        <dbReference type="SMART" id="SM01321"/>
    </source>
</evidence>
<name>A0A8J6QYW8_9BACT</name>
<dbReference type="SMART" id="SM01321">
    <property type="entry name" value="Y1_Tnp"/>
    <property type="match status" value="1"/>
</dbReference>
<dbReference type="Proteomes" id="UP000632828">
    <property type="component" value="Unassembled WGS sequence"/>
</dbReference>
<dbReference type="Pfam" id="PF01797">
    <property type="entry name" value="Y1_Tnp"/>
    <property type="match status" value="1"/>
</dbReference>
<evidence type="ECO:0000313" key="3">
    <source>
        <dbReference type="Proteomes" id="UP000632828"/>
    </source>
</evidence>
<reference evidence="2" key="1">
    <citation type="submission" date="2020-09" db="EMBL/GenBank/DDBJ databases">
        <title>Pelobacter alkaliphilus sp. nov., a novel anaerobic arsenate-reducing bacterium from terrestrial mud volcano.</title>
        <authorList>
            <person name="Khomyakova M.A."/>
            <person name="Merkel A.Y."/>
            <person name="Slobodkin A.I."/>
        </authorList>
    </citation>
    <scope>NUCLEOTIDE SEQUENCE</scope>
    <source>
        <strain evidence="2">M08fum</strain>
    </source>
</reference>
<sequence>MPRSPRLVVEGESAVYHLMSRTALDGFVLGDAEKDHLLQVIRHFTSIYFADVLGFCIMGNHFHLVVRMHPDEGYSDTEIQRRYALYYQDDETKDSPLPGQIAMLRYKWQQLSEMMKEIKQSFSRYYNKRHNRRGFFWGERFKSVLVEDGDTLINCLAYVDLNPIRAGLVARPDDYRWSSLGYHSQMGNRSRFLSLDFGLVGAEKLSVDEQLRRYRQFVYEVGALPTDKGAHIDGQIVTQEQARNYTKPPVDRFLSRSRYFTDSVIIGSRDFVRTHWRRWCSEEDNPDKNPVAVRGLEDVFSLRRLTETLGR</sequence>
<dbReference type="InterPro" id="IPR002686">
    <property type="entry name" value="Transposase_17"/>
</dbReference>
<dbReference type="SUPFAM" id="SSF143422">
    <property type="entry name" value="Transposase IS200-like"/>
    <property type="match status" value="1"/>
</dbReference>
<dbReference type="Gene3D" id="3.30.70.1290">
    <property type="entry name" value="Transposase IS200-like"/>
    <property type="match status" value="1"/>
</dbReference>
<accession>A0A8J6QYW8</accession>
<dbReference type="EMBL" id="JACWUN010000018">
    <property type="protein sequence ID" value="MBD1401613.1"/>
    <property type="molecule type" value="Genomic_DNA"/>
</dbReference>
<dbReference type="AlphaFoldDB" id="A0A8J6QYW8"/>
<dbReference type="PANTHER" id="PTHR34322">
    <property type="entry name" value="TRANSPOSASE, Y1_TNP DOMAIN-CONTAINING"/>
    <property type="match status" value="1"/>
</dbReference>
<protein>
    <submittedName>
        <fullName evidence="2">Transposase</fullName>
    </submittedName>
</protein>
<proteinExistence type="predicted"/>
<dbReference type="GO" id="GO:0003677">
    <property type="term" value="F:DNA binding"/>
    <property type="evidence" value="ECO:0007669"/>
    <property type="project" value="InterPro"/>
</dbReference>
<dbReference type="PANTHER" id="PTHR34322:SF2">
    <property type="entry name" value="TRANSPOSASE IS200-LIKE DOMAIN-CONTAINING PROTEIN"/>
    <property type="match status" value="1"/>
</dbReference>
<dbReference type="GO" id="GO:0006313">
    <property type="term" value="P:DNA transposition"/>
    <property type="evidence" value="ECO:0007669"/>
    <property type="project" value="InterPro"/>
</dbReference>
<organism evidence="2 3">
    <name type="scientific">Pelovirga terrestris</name>
    <dbReference type="NCBI Taxonomy" id="2771352"/>
    <lineage>
        <taxon>Bacteria</taxon>
        <taxon>Pseudomonadati</taxon>
        <taxon>Thermodesulfobacteriota</taxon>
        <taxon>Desulfuromonadia</taxon>
        <taxon>Geobacterales</taxon>
        <taxon>Geobacteraceae</taxon>
        <taxon>Pelovirga</taxon>
    </lineage>
</organism>
<dbReference type="GO" id="GO:0004803">
    <property type="term" value="F:transposase activity"/>
    <property type="evidence" value="ECO:0007669"/>
    <property type="project" value="InterPro"/>
</dbReference>